<protein>
    <recommendedName>
        <fullName evidence="3">Ras-GAP domain-containing protein</fullName>
    </recommendedName>
</protein>
<comment type="caution">
    <text evidence="4">The sequence shown here is derived from an EMBL/GenBank/DDBJ whole genome shotgun (WGS) entry which is preliminary data.</text>
</comment>
<feature type="compositionally biased region" description="Basic and acidic residues" evidence="2">
    <location>
        <begin position="193"/>
        <end position="206"/>
    </location>
</feature>
<evidence type="ECO:0000259" key="3">
    <source>
        <dbReference type="PROSITE" id="PS50018"/>
    </source>
</evidence>
<feature type="compositionally biased region" description="Polar residues" evidence="2">
    <location>
        <begin position="501"/>
        <end position="517"/>
    </location>
</feature>
<keyword evidence="5" id="KW-1185">Reference proteome</keyword>
<accession>A0ABQ8EZJ9</accession>
<feature type="compositionally biased region" description="Low complexity" evidence="2">
    <location>
        <begin position="828"/>
        <end position="846"/>
    </location>
</feature>
<dbReference type="PANTHER" id="PTHR10194">
    <property type="entry name" value="RAS GTPASE-ACTIVATING PROTEINS"/>
    <property type="match status" value="1"/>
</dbReference>
<dbReference type="InterPro" id="IPR039360">
    <property type="entry name" value="Ras_GTPase"/>
</dbReference>
<evidence type="ECO:0000256" key="2">
    <source>
        <dbReference type="SAM" id="MobiDB-lite"/>
    </source>
</evidence>
<feature type="region of interest" description="Disordered" evidence="2">
    <location>
        <begin position="176"/>
        <end position="206"/>
    </location>
</feature>
<sequence length="1071" mass="115642">MSSHKRCSSASELSSRTFGLGPSPIVIGLSLSAYDQRIIDLLLKDDASLLEIVCLSSFVGDTAASVSKGVLTLLRYRNADLVESFLKRIFRTRAIEYVCKSRDLSDIIRDNSMATMLLNAFAKSDGYGFLSISLTAPLNGIFHTLDSCEIDSSKLRYAAASNAIAALPLPSAPALSPSSTARSESVPAPFPHRFSETQDTHADDKLTPPTIEETLLTNRKNLQASCTRLFTHVFENRKRMPPSLRRMCQFILETVNEMAVVSLVDLADRVRTVKRQESISSKNVQSNPIDMLSMSASASQSGSINSKTLGRSSTSGEVYLMRTTDVPVGYASGMSLTGTSVASSDSQEYLPNGQLPSQRKLLRMLSFKKKNRVAESPNSSNKDLPIRSSAIIGPGGSLGHMGIINGNSRGIGKESSWSGYASPIVASNDLLANDTYGAFLESRDDVENAAFQDYGTPVISLSFEKGSSIRNSPLRHLSTTEIHTSATSTEAAQSCFQTGSRSSILQGQTPTSLHQYQRSGTSIQGSIRSGGSITYVGGFHAPRSADMLYSRGRMGDADTFTSVLPTGSISSEPKNNTVDGNISPFSLALPALPNSSGQNATYLGKTRGSERSMSMFSVSPRSAGCLTIAEKVVGSFLFLRFFVPAITSPETNALLLSEKLTTPRRRGLVLCGKLLTALCNDIEFGNKEDYLMVFNDYLKDYREAMKEYISYASSPSPPANLQSLSNADSTGAIVSKTNLVRDNTITKESLATLSKSYHDGSMATELFTEPDTHALQIAPAYLKAEPEKSLQESQIPDHLQMGIPNPLLPYDSPGYMILESPDVDKPVTPTSLTASPTATTASKPTSMLQRKLNNRPKHKPIKQKPEPMYKSNVLSRSMPSLAIDTKPKLMKSILGGQHNDPKTSLDEQAEHSGQTTPTAYHQPTLPSLGAKIPLNISKPYSSSSEAVTSPTMQPGISTLSGVFASPAGSSPLSPVAKMPPAAEIESDLAGLFHCLVKSIDRIEREVDERVQGLADRHFAQTARTNFSDLKSLLEHGPYSDPDRSTGGPGGSKKKNISWWSRIFSGNLKAFK</sequence>
<feature type="region of interest" description="Disordered" evidence="2">
    <location>
        <begin position="892"/>
        <end position="927"/>
    </location>
</feature>
<dbReference type="InterPro" id="IPR001936">
    <property type="entry name" value="RasGAP_dom"/>
</dbReference>
<keyword evidence="1" id="KW-0343">GTPase activation</keyword>
<evidence type="ECO:0000256" key="1">
    <source>
        <dbReference type="ARBA" id="ARBA00022468"/>
    </source>
</evidence>
<dbReference type="Gene3D" id="1.10.506.10">
    <property type="entry name" value="GTPase Activation - p120gap, domain 1"/>
    <property type="match status" value="2"/>
</dbReference>
<feature type="region of interest" description="Disordered" evidence="2">
    <location>
        <begin position="1033"/>
        <end position="1054"/>
    </location>
</feature>
<organism evidence="4 5">
    <name type="scientific">Batrachochytrium salamandrivorans</name>
    <dbReference type="NCBI Taxonomy" id="1357716"/>
    <lineage>
        <taxon>Eukaryota</taxon>
        <taxon>Fungi</taxon>
        <taxon>Fungi incertae sedis</taxon>
        <taxon>Chytridiomycota</taxon>
        <taxon>Chytridiomycota incertae sedis</taxon>
        <taxon>Chytridiomycetes</taxon>
        <taxon>Rhizophydiales</taxon>
        <taxon>Rhizophydiales incertae sedis</taxon>
        <taxon>Batrachochytrium</taxon>
    </lineage>
</organism>
<feature type="region of interest" description="Disordered" evidence="2">
    <location>
        <begin position="827"/>
        <end position="849"/>
    </location>
</feature>
<dbReference type="SMART" id="SM00323">
    <property type="entry name" value="RasGAP"/>
    <property type="match status" value="1"/>
</dbReference>
<evidence type="ECO:0000313" key="5">
    <source>
        <dbReference type="Proteomes" id="UP001648503"/>
    </source>
</evidence>
<gene>
    <name evidence="4" type="ORF">BASA50_010057</name>
</gene>
<feature type="domain" description="Ras-GAP" evidence="3">
    <location>
        <begin position="92"/>
        <end position="257"/>
    </location>
</feature>
<proteinExistence type="predicted"/>
<dbReference type="SUPFAM" id="SSF48350">
    <property type="entry name" value="GTPase activation domain, GAP"/>
    <property type="match status" value="2"/>
</dbReference>
<dbReference type="PROSITE" id="PS50018">
    <property type="entry name" value="RAS_GTPASE_ACTIV_2"/>
    <property type="match status" value="2"/>
</dbReference>
<dbReference type="Pfam" id="PF00616">
    <property type="entry name" value="RasGAP"/>
    <property type="match status" value="2"/>
</dbReference>
<evidence type="ECO:0000313" key="4">
    <source>
        <dbReference type="EMBL" id="KAH6589403.1"/>
    </source>
</evidence>
<dbReference type="Proteomes" id="UP001648503">
    <property type="component" value="Unassembled WGS sequence"/>
</dbReference>
<feature type="compositionally biased region" description="Basic and acidic residues" evidence="2">
    <location>
        <begin position="899"/>
        <end position="910"/>
    </location>
</feature>
<dbReference type="InterPro" id="IPR008936">
    <property type="entry name" value="Rho_GTPase_activation_prot"/>
</dbReference>
<feature type="domain" description="Ras-GAP" evidence="3">
    <location>
        <begin position="632"/>
        <end position="680"/>
    </location>
</feature>
<dbReference type="EMBL" id="JAFCIX010000464">
    <property type="protein sequence ID" value="KAH6589403.1"/>
    <property type="molecule type" value="Genomic_DNA"/>
</dbReference>
<feature type="compositionally biased region" description="Polar residues" evidence="2">
    <location>
        <begin position="911"/>
        <end position="925"/>
    </location>
</feature>
<reference evidence="4 5" key="1">
    <citation type="submission" date="2021-02" db="EMBL/GenBank/DDBJ databases">
        <title>Variation within the Batrachochytrium salamandrivorans European outbreak.</title>
        <authorList>
            <person name="Kelly M."/>
            <person name="Pasmans F."/>
            <person name="Shea T.P."/>
            <person name="Munoz J.F."/>
            <person name="Carranza S."/>
            <person name="Cuomo C.A."/>
            <person name="Martel A."/>
        </authorList>
    </citation>
    <scope>NUCLEOTIDE SEQUENCE [LARGE SCALE GENOMIC DNA]</scope>
    <source>
        <strain evidence="4 5">AMFP18/2</strain>
    </source>
</reference>
<feature type="region of interest" description="Disordered" evidence="2">
    <location>
        <begin position="501"/>
        <end position="527"/>
    </location>
</feature>
<name>A0ABQ8EZJ9_9FUNG</name>
<feature type="compositionally biased region" description="Low complexity" evidence="2">
    <location>
        <begin position="518"/>
        <end position="527"/>
    </location>
</feature>